<name>A0A916Y5V0_9HYPH</name>
<sequence>MTRTAWHCPHCDLWHGPHIDTCPHGQKASPAQPEALSTRSFQPAQKQYAVPVRGARRGLYDALGRN</sequence>
<evidence type="ECO:0000256" key="1">
    <source>
        <dbReference type="SAM" id="MobiDB-lite"/>
    </source>
</evidence>
<feature type="region of interest" description="Disordered" evidence="1">
    <location>
        <begin position="23"/>
        <end position="48"/>
    </location>
</feature>
<reference evidence="2" key="1">
    <citation type="journal article" date="2014" name="Int. J. Syst. Evol. Microbiol.">
        <title>Complete genome sequence of Corynebacterium casei LMG S-19264T (=DSM 44701T), isolated from a smear-ripened cheese.</title>
        <authorList>
            <consortium name="US DOE Joint Genome Institute (JGI-PGF)"/>
            <person name="Walter F."/>
            <person name="Albersmeier A."/>
            <person name="Kalinowski J."/>
            <person name="Ruckert C."/>
        </authorList>
    </citation>
    <scope>NUCLEOTIDE SEQUENCE</scope>
    <source>
        <strain evidence="2">CGMCC 1.15493</strain>
    </source>
</reference>
<evidence type="ECO:0000313" key="3">
    <source>
        <dbReference type="Proteomes" id="UP000613160"/>
    </source>
</evidence>
<dbReference type="Proteomes" id="UP000613160">
    <property type="component" value="Unassembled WGS sequence"/>
</dbReference>
<reference evidence="2" key="2">
    <citation type="submission" date="2020-09" db="EMBL/GenBank/DDBJ databases">
        <authorList>
            <person name="Sun Q."/>
            <person name="Zhou Y."/>
        </authorList>
    </citation>
    <scope>NUCLEOTIDE SEQUENCE</scope>
    <source>
        <strain evidence="2">CGMCC 1.15493</strain>
    </source>
</reference>
<dbReference type="EMBL" id="BMJJ01000010">
    <property type="protein sequence ID" value="GGD31977.1"/>
    <property type="molecule type" value="Genomic_DNA"/>
</dbReference>
<proteinExistence type="predicted"/>
<protein>
    <submittedName>
        <fullName evidence="2">Uncharacterized protein</fullName>
    </submittedName>
</protein>
<accession>A0A916Y5V0</accession>
<dbReference type="RefSeq" id="WP_188853851.1">
    <property type="nucleotide sequence ID" value="NZ_BMJJ01000010.1"/>
</dbReference>
<evidence type="ECO:0000313" key="2">
    <source>
        <dbReference type="EMBL" id="GGD31977.1"/>
    </source>
</evidence>
<gene>
    <name evidence="2" type="ORF">GCM10011335_38800</name>
</gene>
<organism evidence="2 3">
    <name type="scientific">Aureimonas glaciei</name>
    <dbReference type="NCBI Taxonomy" id="1776957"/>
    <lineage>
        <taxon>Bacteria</taxon>
        <taxon>Pseudomonadati</taxon>
        <taxon>Pseudomonadota</taxon>
        <taxon>Alphaproteobacteria</taxon>
        <taxon>Hyphomicrobiales</taxon>
        <taxon>Aurantimonadaceae</taxon>
        <taxon>Aureimonas</taxon>
    </lineage>
</organism>
<comment type="caution">
    <text evidence="2">The sequence shown here is derived from an EMBL/GenBank/DDBJ whole genome shotgun (WGS) entry which is preliminary data.</text>
</comment>
<feature type="compositionally biased region" description="Polar residues" evidence="1">
    <location>
        <begin position="35"/>
        <end position="45"/>
    </location>
</feature>
<keyword evidence="3" id="KW-1185">Reference proteome</keyword>
<dbReference type="AlphaFoldDB" id="A0A916Y5V0"/>